<dbReference type="InterPro" id="IPR009057">
    <property type="entry name" value="Homeodomain-like_sf"/>
</dbReference>
<dbReference type="GO" id="GO:0045892">
    <property type="term" value="P:negative regulation of DNA-templated transcription"/>
    <property type="evidence" value="ECO:0007669"/>
    <property type="project" value="InterPro"/>
</dbReference>
<sequence length="292" mass="31860">MRRRPAQGDSSDPGLRRDANAEGNRPDSGGVSTERGRRQRPRRSRRRGVGMTGKGRARPDGTRKRPAVTLDALVEAGLTVLERDGLDALSMRSVAAELEVRAPSLYWHVRDKEELLDLLADGLLGRGARELPPTHGDWRVDLRELAWSFRRFLKANRDSVRVLMGRFPSGPGMAPVLEHQLAVLDEAGFDRQDAAYITYGLGLLVSGFVYSEQRPITAAVAAGVPIGEAVSAIGDTIAAFPADTYPHLVAAARELTAPNIDERFTFVLERFLDGLVALPRRPKTEPPAAADA</sequence>
<dbReference type="GO" id="GO:0000976">
    <property type="term" value="F:transcription cis-regulatory region binding"/>
    <property type="evidence" value="ECO:0007669"/>
    <property type="project" value="TreeGrafter"/>
</dbReference>
<name>A0A1T3NQ91_9ACTN</name>
<accession>A0A1T3NQ91</accession>
<evidence type="ECO:0000313" key="9">
    <source>
        <dbReference type="Proteomes" id="UP000190037"/>
    </source>
</evidence>
<evidence type="ECO:0000256" key="6">
    <source>
        <dbReference type="SAM" id="MobiDB-lite"/>
    </source>
</evidence>
<dbReference type="PANTHER" id="PTHR30055">
    <property type="entry name" value="HTH-TYPE TRANSCRIPTIONAL REGULATOR RUTR"/>
    <property type="match status" value="1"/>
</dbReference>
<keyword evidence="9" id="KW-1185">Reference proteome</keyword>
<dbReference type="PRINTS" id="PR00400">
    <property type="entry name" value="TETREPRESSOR"/>
</dbReference>
<evidence type="ECO:0000256" key="2">
    <source>
        <dbReference type="ARBA" id="ARBA00023015"/>
    </source>
</evidence>
<feature type="DNA-binding region" description="H-T-H motif" evidence="5">
    <location>
        <begin position="90"/>
        <end position="109"/>
    </location>
</feature>
<keyword evidence="4" id="KW-0804">Transcription</keyword>
<dbReference type="Proteomes" id="UP000190037">
    <property type="component" value="Unassembled WGS sequence"/>
</dbReference>
<feature type="region of interest" description="Disordered" evidence="6">
    <location>
        <begin position="1"/>
        <end position="66"/>
    </location>
</feature>
<dbReference type="SUPFAM" id="SSF46689">
    <property type="entry name" value="Homeodomain-like"/>
    <property type="match status" value="1"/>
</dbReference>
<keyword evidence="1" id="KW-0678">Repressor</keyword>
<dbReference type="PANTHER" id="PTHR30055:SF151">
    <property type="entry name" value="TRANSCRIPTIONAL REGULATORY PROTEIN"/>
    <property type="match status" value="1"/>
</dbReference>
<dbReference type="InterPro" id="IPR004111">
    <property type="entry name" value="Repressor_TetR_C"/>
</dbReference>
<dbReference type="InterPro" id="IPR001647">
    <property type="entry name" value="HTH_TetR"/>
</dbReference>
<dbReference type="InterPro" id="IPR003012">
    <property type="entry name" value="Tet_transcr_reg_TetR"/>
</dbReference>
<dbReference type="InterPro" id="IPR036271">
    <property type="entry name" value="Tet_transcr_reg_TetR-rel_C_sf"/>
</dbReference>
<comment type="caution">
    <text evidence="8">The sequence shown here is derived from an EMBL/GenBank/DDBJ whole genome shotgun (WGS) entry which is preliminary data.</text>
</comment>
<dbReference type="AlphaFoldDB" id="A0A1T3NQ91"/>
<keyword evidence="2" id="KW-0805">Transcription regulation</keyword>
<gene>
    <name evidence="8" type="ORF">B4N89_33650</name>
</gene>
<feature type="compositionally biased region" description="Basic residues" evidence="6">
    <location>
        <begin position="37"/>
        <end position="48"/>
    </location>
</feature>
<evidence type="ECO:0000259" key="7">
    <source>
        <dbReference type="PROSITE" id="PS50977"/>
    </source>
</evidence>
<proteinExistence type="predicted"/>
<dbReference type="PROSITE" id="PS50977">
    <property type="entry name" value="HTH_TETR_2"/>
    <property type="match status" value="1"/>
</dbReference>
<dbReference type="GO" id="GO:0003700">
    <property type="term" value="F:DNA-binding transcription factor activity"/>
    <property type="evidence" value="ECO:0007669"/>
    <property type="project" value="TreeGrafter"/>
</dbReference>
<dbReference type="InterPro" id="IPR050109">
    <property type="entry name" value="HTH-type_TetR-like_transc_reg"/>
</dbReference>
<evidence type="ECO:0000256" key="3">
    <source>
        <dbReference type="ARBA" id="ARBA00023125"/>
    </source>
</evidence>
<dbReference type="STRING" id="159449.B4N89_33650"/>
<dbReference type="Gene3D" id="1.10.10.60">
    <property type="entry name" value="Homeodomain-like"/>
    <property type="match status" value="1"/>
</dbReference>
<keyword evidence="3 5" id="KW-0238">DNA-binding</keyword>
<dbReference type="GO" id="GO:0046677">
    <property type="term" value="P:response to antibiotic"/>
    <property type="evidence" value="ECO:0007669"/>
    <property type="project" value="InterPro"/>
</dbReference>
<dbReference type="SUPFAM" id="SSF48498">
    <property type="entry name" value="Tetracyclin repressor-like, C-terminal domain"/>
    <property type="match status" value="1"/>
</dbReference>
<dbReference type="Pfam" id="PF00440">
    <property type="entry name" value="TetR_N"/>
    <property type="match status" value="1"/>
</dbReference>
<protein>
    <recommendedName>
        <fullName evidence="7">HTH tetR-type domain-containing protein</fullName>
    </recommendedName>
</protein>
<reference evidence="8 9" key="1">
    <citation type="submission" date="2017-03" db="EMBL/GenBank/DDBJ databases">
        <title>Draft genome sequence of Streptomyces scabrisporus NF3, endophyte isolated from Amphipterygium adstringens.</title>
        <authorList>
            <person name="Vazquez M."/>
            <person name="Ceapa C.D."/>
            <person name="Rodriguez Luna D."/>
            <person name="Sanchez Esquivel S."/>
        </authorList>
    </citation>
    <scope>NUCLEOTIDE SEQUENCE [LARGE SCALE GENOMIC DNA]</scope>
    <source>
        <strain evidence="8 9">NF3</strain>
    </source>
</reference>
<evidence type="ECO:0000256" key="4">
    <source>
        <dbReference type="ARBA" id="ARBA00023163"/>
    </source>
</evidence>
<evidence type="ECO:0000256" key="5">
    <source>
        <dbReference type="PROSITE-ProRule" id="PRU00335"/>
    </source>
</evidence>
<dbReference type="EMBL" id="MWQN01000002">
    <property type="protein sequence ID" value="OPC79047.1"/>
    <property type="molecule type" value="Genomic_DNA"/>
</dbReference>
<dbReference type="Pfam" id="PF02909">
    <property type="entry name" value="TetR_C_1"/>
    <property type="match status" value="1"/>
</dbReference>
<feature type="domain" description="HTH tetR-type" evidence="7">
    <location>
        <begin position="67"/>
        <end position="127"/>
    </location>
</feature>
<evidence type="ECO:0000256" key="1">
    <source>
        <dbReference type="ARBA" id="ARBA00022491"/>
    </source>
</evidence>
<dbReference type="Gene3D" id="1.10.357.10">
    <property type="entry name" value="Tetracycline Repressor, domain 2"/>
    <property type="match status" value="1"/>
</dbReference>
<evidence type="ECO:0000313" key="8">
    <source>
        <dbReference type="EMBL" id="OPC79047.1"/>
    </source>
</evidence>
<organism evidence="8 9">
    <name type="scientific">Embleya scabrispora</name>
    <dbReference type="NCBI Taxonomy" id="159449"/>
    <lineage>
        <taxon>Bacteria</taxon>
        <taxon>Bacillati</taxon>
        <taxon>Actinomycetota</taxon>
        <taxon>Actinomycetes</taxon>
        <taxon>Kitasatosporales</taxon>
        <taxon>Streptomycetaceae</taxon>
        <taxon>Embleya</taxon>
    </lineage>
</organism>